<comment type="similarity">
    <text evidence="1 6">Belongs to the cytochrome P450 family.</text>
</comment>
<keyword evidence="5 6" id="KW-0349">Heme</keyword>
<dbReference type="PANTHER" id="PTHR24300">
    <property type="entry name" value="CYTOCHROME P450 508A4-RELATED"/>
    <property type="match status" value="1"/>
</dbReference>
<protein>
    <recommendedName>
        <fullName evidence="9">Cytochrome</fullName>
    </recommendedName>
</protein>
<dbReference type="InterPro" id="IPR017972">
    <property type="entry name" value="Cyt_P450_CS"/>
</dbReference>
<dbReference type="GO" id="GO:0006082">
    <property type="term" value="P:organic acid metabolic process"/>
    <property type="evidence" value="ECO:0007669"/>
    <property type="project" value="TreeGrafter"/>
</dbReference>
<evidence type="ECO:0000313" key="8">
    <source>
        <dbReference type="Proteomes" id="UP000821866"/>
    </source>
</evidence>
<dbReference type="Gene3D" id="1.10.630.10">
    <property type="entry name" value="Cytochrome P450"/>
    <property type="match status" value="1"/>
</dbReference>
<reference evidence="7" key="2">
    <citation type="submission" date="2021-09" db="EMBL/GenBank/DDBJ databases">
        <authorList>
            <person name="Jia N."/>
            <person name="Wang J."/>
            <person name="Shi W."/>
            <person name="Du L."/>
            <person name="Sun Y."/>
            <person name="Zhan W."/>
            <person name="Jiang J."/>
            <person name="Wang Q."/>
            <person name="Zhang B."/>
            <person name="Ji P."/>
            <person name="Sakyi L.B."/>
            <person name="Cui X."/>
            <person name="Yuan T."/>
            <person name="Jiang B."/>
            <person name="Yang W."/>
            <person name="Lam T.T.-Y."/>
            <person name="Chang Q."/>
            <person name="Ding S."/>
            <person name="Wang X."/>
            <person name="Zhu J."/>
            <person name="Ruan X."/>
            <person name="Zhao L."/>
            <person name="Wei J."/>
            <person name="Que T."/>
            <person name="Du C."/>
            <person name="Cheng J."/>
            <person name="Dai P."/>
            <person name="Han X."/>
            <person name="Huang E."/>
            <person name="Gao Y."/>
            <person name="Liu J."/>
            <person name="Shao H."/>
            <person name="Ye R."/>
            <person name="Li L."/>
            <person name="Wei W."/>
            <person name="Wang X."/>
            <person name="Wang C."/>
            <person name="Huo Q."/>
            <person name="Li W."/>
            <person name="Guo W."/>
            <person name="Chen H."/>
            <person name="Chen S."/>
            <person name="Zhou L."/>
            <person name="Zhou L."/>
            <person name="Ni X."/>
            <person name="Tian J."/>
            <person name="Zhou Y."/>
            <person name="Sheng Y."/>
            <person name="Liu T."/>
            <person name="Pan Y."/>
            <person name="Xia L."/>
            <person name="Li J."/>
            <person name="Zhao F."/>
            <person name="Cao W."/>
        </authorList>
    </citation>
    <scope>NUCLEOTIDE SEQUENCE</scope>
    <source>
        <strain evidence="7">Rmic-2018</strain>
        <tissue evidence="7">Larvae</tissue>
    </source>
</reference>
<dbReference type="InterPro" id="IPR001128">
    <property type="entry name" value="Cyt_P450"/>
</dbReference>
<keyword evidence="3 5" id="KW-0408">Iron</keyword>
<evidence type="ECO:0000256" key="2">
    <source>
        <dbReference type="ARBA" id="ARBA00022723"/>
    </source>
</evidence>
<comment type="cofactor">
    <cofactor evidence="5">
        <name>heme</name>
        <dbReference type="ChEBI" id="CHEBI:30413"/>
    </cofactor>
</comment>
<dbReference type="Pfam" id="PF00067">
    <property type="entry name" value="p450"/>
    <property type="match status" value="1"/>
</dbReference>
<dbReference type="EMBL" id="JABSTU010000006">
    <property type="protein sequence ID" value="KAH8027048.1"/>
    <property type="molecule type" value="Genomic_DNA"/>
</dbReference>
<dbReference type="PROSITE" id="PS00086">
    <property type="entry name" value="CYTOCHROME_P450"/>
    <property type="match status" value="1"/>
</dbReference>
<dbReference type="InterPro" id="IPR050182">
    <property type="entry name" value="Cytochrome_P450_fam2"/>
</dbReference>
<dbReference type="AlphaFoldDB" id="A0A9J6DZA3"/>
<evidence type="ECO:0000256" key="1">
    <source>
        <dbReference type="ARBA" id="ARBA00010617"/>
    </source>
</evidence>
<dbReference type="Proteomes" id="UP000821866">
    <property type="component" value="Chromosome 4"/>
</dbReference>
<dbReference type="GO" id="GO:0005506">
    <property type="term" value="F:iron ion binding"/>
    <property type="evidence" value="ECO:0007669"/>
    <property type="project" value="InterPro"/>
</dbReference>
<dbReference type="GO" id="GO:0016712">
    <property type="term" value="F:oxidoreductase activity, acting on paired donors, with incorporation or reduction of molecular oxygen, reduced flavin or flavoprotein as one donor, and incorporation of one atom of oxygen"/>
    <property type="evidence" value="ECO:0007669"/>
    <property type="project" value="TreeGrafter"/>
</dbReference>
<dbReference type="PANTHER" id="PTHR24300:SF375">
    <property type="entry name" value="CYTOCHROME P450 FAMILY"/>
    <property type="match status" value="1"/>
</dbReference>
<reference evidence="7" key="1">
    <citation type="journal article" date="2020" name="Cell">
        <title>Large-Scale Comparative Analyses of Tick Genomes Elucidate Their Genetic Diversity and Vector Capacities.</title>
        <authorList>
            <consortium name="Tick Genome and Microbiome Consortium (TIGMIC)"/>
            <person name="Jia N."/>
            <person name="Wang J."/>
            <person name="Shi W."/>
            <person name="Du L."/>
            <person name="Sun Y."/>
            <person name="Zhan W."/>
            <person name="Jiang J.F."/>
            <person name="Wang Q."/>
            <person name="Zhang B."/>
            <person name="Ji P."/>
            <person name="Bell-Sakyi L."/>
            <person name="Cui X.M."/>
            <person name="Yuan T.T."/>
            <person name="Jiang B.G."/>
            <person name="Yang W.F."/>
            <person name="Lam T.T."/>
            <person name="Chang Q.C."/>
            <person name="Ding S.J."/>
            <person name="Wang X.J."/>
            <person name="Zhu J.G."/>
            <person name="Ruan X.D."/>
            <person name="Zhao L."/>
            <person name="Wei J.T."/>
            <person name="Ye R.Z."/>
            <person name="Que T.C."/>
            <person name="Du C.H."/>
            <person name="Zhou Y.H."/>
            <person name="Cheng J.X."/>
            <person name="Dai P.F."/>
            <person name="Guo W.B."/>
            <person name="Han X.H."/>
            <person name="Huang E.J."/>
            <person name="Li L.F."/>
            <person name="Wei W."/>
            <person name="Gao Y.C."/>
            <person name="Liu J.Z."/>
            <person name="Shao H.Z."/>
            <person name="Wang X."/>
            <person name="Wang C.C."/>
            <person name="Yang T.C."/>
            <person name="Huo Q.B."/>
            <person name="Li W."/>
            <person name="Chen H.Y."/>
            <person name="Chen S.E."/>
            <person name="Zhou L.G."/>
            <person name="Ni X.B."/>
            <person name="Tian J.H."/>
            <person name="Sheng Y."/>
            <person name="Liu T."/>
            <person name="Pan Y.S."/>
            <person name="Xia L.Y."/>
            <person name="Li J."/>
            <person name="Zhao F."/>
            <person name="Cao W.C."/>
        </authorList>
    </citation>
    <scope>NUCLEOTIDE SEQUENCE</scope>
    <source>
        <strain evidence="7">Rmic-2018</strain>
    </source>
</reference>
<name>A0A9J6DZA3_RHIMP</name>
<organism evidence="7 8">
    <name type="scientific">Rhipicephalus microplus</name>
    <name type="common">Cattle tick</name>
    <name type="synonym">Boophilus microplus</name>
    <dbReference type="NCBI Taxonomy" id="6941"/>
    <lineage>
        <taxon>Eukaryota</taxon>
        <taxon>Metazoa</taxon>
        <taxon>Ecdysozoa</taxon>
        <taxon>Arthropoda</taxon>
        <taxon>Chelicerata</taxon>
        <taxon>Arachnida</taxon>
        <taxon>Acari</taxon>
        <taxon>Parasitiformes</taxon>
        <taxon>Ixodida</taxon>
        <taxon>Ixodoidea</taxon>
        <taxon>Ixodidae</taxon>
        <taxon>Rhipicephalinae</taxon>
        <taxon>Rhipicephalus</taxon>
        <taxon>Boophilus</taxon>
    </lineage>
</organism>
<sequence>MRMPFTLACIYEAERCGESVPLGLPRVCNEDTVVDKYFIPKGTLVLMNLWGINNDPRYWKDPQRFNPLRYLSADGSFSHQTTKRHAAFSSGRRSCPGESYALMMIFLMLTYLLQKYRIVNDEPLPFDCEQDFGVYDLKKLKVRFLPRCGTRD</sequence>
<dbReference type="VEuPathDB" id="VectorBase:LOC119164685"/>
<dbReference type="PRINTS" id="PR00463">
    <property type="entry name" value="EP450I"/>
</dbReference>
<gene>
    <name evidence="7" type="ORF">HPB51_001944</name>
</gene>
<dbReference type="GO" id="GO:0005737">
    <property type="term" value="C:cytoplasm"/>
    <property type="evidence" value="ECO:0007669"/>
    <property type="project" value="TreeGrafter"/>
</dbReference>
<evidence type="ECO:0008006" key="9">
    <source>
        <dbReference type="Google" id="ProtNLM"/>
    </source>
</evidence>
<proteinExistence type="inferred from homology"/>
<accession>A0A9J6DZA3</accession>
<comment type="caution">
    <text evidence="7">The sequence shown here is derived from an EMBL/GenBank/DDBJ whole genome shotgun (WGS) entry which is preliminary data.</text>
</comment>
<dbReference type="GO" id="GO:0006805">
    <property type="term" value="P:xenobiotic metabolic process"/>
    <property type="evidence" value="ECO:0007669"/>
    <property type="project" value="TreeGrafter"/>
</dbReference>
<keyword evidence="6" id="KW-0560">Oxidoreductase</keyword>
<evidence type="ECO:0000256" key="3">
    <source>
        <dbReference type="ARBA" id="ARBA00023004"/>
    </source>
</evidence>
<evidence type="ECO:0000256" key="5">
    <source>
        <dbReference type="PIRSR" id="PIRSR602401-1"/>
    </source>
</evidence>
<dbReference type="InterPro" id="IPR002401">
    <property type="entry name" value="Cyt_P450_E_grp-I"/>
</dbReference>
<dbReference type="SUPFAM" id="SSF48264">
    <property type="entry name" value="Cytochrome P450"/>
    <property type="match status" value="1"/>
</dbReference>
<feature type="binding site" description="axial binding residue" evidence="5">
    <location>
        <position position="95"/>
    </location>
    <ligand>
        <name>heme</name>
        <dbReference type="ChEBI" id="CHEBI:30413"/>
    </ligand>
    <ligandPart>
        <name>Fe</name>
        <dbReference type="ChEBI" id="CHEBI:18248"/>
    </ligandPart>
</feature>
<keyword evidence="4 6" id="KW-0503">Monooxygenase</keyword>
<evidence type="ECO:0000256" key="4">
    <source>
        <dbReference type="ARBA" id="ARBA00023033"/>
    </source>
</evidence>
<evidence type="ECO:0000256" key="6">
    <source>
        <dbReference type="RuleBase" id="RU000461"/>
    </source>
</evidence>
<keyword evidence="8" id="KW-1185">Reference proteome</keyword>
<evidence type="ECO:0000313" key="7">
    <source>
        <dbReference type="EMBL" id="KAH8027048.1"/>
    </source>
</evidence>
<dbReference type="InterPro" id="IPR036396">
    <property type="entry name" value="Cyt_P450_sf"/>
</dbReference>
<dbReference type="GO" id="GO:0020037">
    <property type="term" value="F:heme binding"/>
    <property type="evidence" value="ECO:0007669"/>
    <property type="project" value="InterPro"/>
</dbReference>
<keyword evidence="2 5" id="KW-0479">Metal-binding</keyword>